<feature type="domain" description="Centrosomal protein C10orf90 N-terminal" evidence="6">
    <location>
        <begin position="1"/>
        <end position="322"/>
    </location>
</feature>
<dbReference type="Ensembl" id="ENSANIT00000006690.1">
    <property type="protein sequence ID" value="ENSANIP00000006475.1"/>
    <property type="gene ID" value="ENSANIG00000004367.1"/>
</dbReference>
<dbReference type="Pfam" id="PF15309">
    <property type="entry name" value="ALMS_motif"/>
    <property type="match status" value="1"/>
</dbReference>
<reference evidence="7" key="2">
    <citation type="submission" date="2025-09" db="UniProtKB">
        <authorList>
            <consortium name="Ensembl"/>
        </authorList>
    </citation>
    <scope>IDENTIFICATION</scope>
</reference>
<dbReference type="PANTHER" id="PTHR21553">
    <property type="entry name" value="ALMS1-RELATED"/>
    <property type="match status" value="1"/>
</dbReference>
<evidence type="ECO:0000256" key="4">
    <source>
        <dbReference type="SAM" id="MobiDB-lite"/>
    </source>
</evidence>
<feature type="region of interest" description="Disordered" evidence="4">
    <location>
        <begin position="149"/>
        <end position="173"/>
    </location>
</feature>
<feature type="compositionally biased region" description="Polar residues" evidence="4">
    <location>
        <begin position="334"/>
        <end position="347"/>
    </location>
</feature>
<evidence type="ECO:0000259" key="5">
    <source>
        <dbReference type="Pfam" id="PF15309"/>
    </source>
</evidence>
<dbReference type="InterPro" id="IPR041179">
    <property type="entry name" value="C10orf90_N"/>
</dbReference>
<organism evidence="7 8">
    <name type="scientific">Accipiter nisus</name>
    <name type="common">Eurasian sparrowhawk</name>
    <dbReference type="NCBI Taxonomy" id="211598"/>
    <lineage>
        <taxon>Eukaryota</taxon>
        <taxon>Metazoa</taxon>
        <taxon>Chordata</taxon>
        <taxon>Craniata</taxon>
        <taxon>Vertebrata</taxon>
        <taxon>Euteleostomi</taxon>
        <taxon>Archelosauria</taxon>
        <taxon>Archosauria</taxon>
        <taxon>Dinosauria</taxon>
        <taxon>Saurischia</taxon>
        <taxon>Theropoda</taxon>
        <taxon>Coelurosauria</taxon>
        <taxon>Aves</taxon>
        <taxon>Neognathae</taxon>
        <taxon>Neoaves</taxon>
        <taxon>Telluraves</taxon>
        <taxon>Accipitrimorphae</taxon>
        <taxon>Accipitriformes</taxon>
        <taxon>Accipitridae</taxon>
        <taxon>Accipitrinae</taxon>
        <taxon>Accipiter</taxon>
    </lineage>
</organism>
<protein>
    <submittedName>
        <fullName evidence="7">Chromosome 10 open reading frame 90</fullName>
    </submittedName>
</protein>
<dbReference type="GO" id="GO:0008017">
    <property type="term" value="F:microtubule binding"/>
    <property type="evidence" value="ECO:0007669"/>
    <property type="project" value="TreeGrafter"/>
</dbReference>
<feature type="compositionally biased region" description="Basic and acidic residues" evidence="4">
    <location>
        <begin position="452"/>
        <end position="462"/>
    </location>
</feature>
<dbReference type="InterPro" id="IPR029299">
    <property type="entry name" value="ALMS_motif"/>
</dbReference>
<evidence type="ECO:0000256" key="2">
    <source>
        <dbReference type="ARBA" id="ARBA00022490"/>
    </source>
</evidence>
<evidence type="ECO:0000256" key="1">
    <source>
        <dbReference type="ARBA" id="ARBA00004300"/>
    </source>
</evidence>
<evidence type="ECO:0000259" key="6">
    <source>
        <dbReference type="Pfam" id="PF17730"/>
    </source>
</evidence>
<proteinExistence type="predicted"/>
<dbReference type="Proteomes" id="UP000694541">
    <property type="component" value="Unplaced"/>
</dbReference>
<name>A0A8B9MAS5_9AVES</name>
<feature type="compositionally biased region" description="Basic and acidic residues" evidence="4">
    <location>
        <begin position="427"/>
        <end position="440"/>
    </location>
</feature>
<feature type="compositionally biased region" description="Basic and acidic residues" evidence="4">
    <location>
        <begin position="361"/>
        <end position="376"/>
    </location>
</feature>
<feature type="domain" description="ALMS motif" evidence="5">
    <location>
        <begin position="477"/>
        <end position="602"/>
    </location>
</feature>
<dbReference type="AlphaFoldDB" id="A0A8B9MAS5"/>
<feature type="compositionally biased region" description="Low complexity" evidence="4">
    <location>
        <begin position="108"/>
        <end position="117"/>
    </location>
</feature>
<dbReference type="PANTHER" id="PTHR21553:SF24">
    <property type="entry name" value="(E2-INDEPENDENT) E3 UBIQUITIN-CONJUGATING ENZYME FATS"/>
    <property type="match status" value="1"/>
</dbReference>
<reference evidence="7" key="1">
    <citation type="submission" date="2025-08" db="UniProtKB">
        <authorList>
            <consortium name="Ensembl"/>
        </authorList>
    </citation>
    <scope>IDENTIFICATION</scope>
</reference>
<feature type="region of interest" description="Disordered" evidence="4">
    <location>
        <begin position="427"/>
        <end position="478"/>
    </location>
</feature>
<keyword evidence="2" id="KW-0963">Cytoplasm</keyword>
<dbReference type="Pfam" id="PF17730">
    <property type="entry name" value="Centro_C10orf90"/>
    <property type="match status" value="1"/>
</dbReference>
<feature type="region of interest" description="Disordered" evidence="4">
    <location>
        <begin position="92"/>
        <end position="117"/>
    </location>
</feature>
<comment type="subcellular location">
    <subcellularLocation>
        <location evidence="1">Cytoplasm</location>
        <location evidence="1">Cytoskeleton</location>
        <location evidence="1">Microtubule organizing center</location>
        <location evidence="1">Centrosome</location>
    </subcellularLocation>
</comment>
<keyword evidence="8" id="KW-1185">Reference proteome</keyword>
<keyword evidence="3" id="KW-0206">Cytoskeleton</keyword>
<dbReference type="GO" id="GO:0005813">
    <property type="term" value="C:centrosome"/>
    <property type="evidence" value="ECO:0007669"/>
    <property type="project" value="UniProtKB-SubCell"/>
</dbReference>
<dbReference type="GO" id="GO:0005829">
    <property type="term" value="C:cytosol"/>
    <property type="evidence" value="ECO:0007669"/>
    <property type="project" value="TreeGrafter"/>
</dbReference>
<dbReference type="GO" id="GO:0005814">
    <property type="term" value="C:centriole"/>
    <property type="evidence" value="ECO:0007669"/>
    <property type="project" value="TreeGrafter"/>
</dbReference>
<sequence length="611" mass="67849">MTDENKSKENWPALPMQSMIPQPSAYHTKQSLANHGSVDINRVFMVLPSRLEIQASLDDATSPSDSPIAEEKQCQNQQKGFASITITARRVAVGSSDPARGPGAVQEPSTVSPTSSKVPAAFRCWPPAGKANQRASPLKISESCSQLGKEPRKQLFDPGNKENGVGLQSRDGREGVPPSFTSCVHLQVSQQCPNTIYYLDRSLNVCIDQPRINYQKIHRSVLSFHINCSSSRLTADGVDGIANGEPIEAIFQTKLLGENETPLTSNLSAHLTENNVINKEKTNEGYLGSKYPLQSVFVSGLPAFVDIPRGPTNVATTEKDDEMLSGSKKKQRTMGRSSGTASGSLPDTASRKAIVAATDGSSKKRDPCKDTSRSKEIQAQGILKPKKSLSSSMCNKKASSRILSEENVHRQNQLLKSDYEFCGSSDKIKEHKEEDERERASGVTLSTARSPDVTREKNDALTRPEAGSQTEKTPPTPQTLREALETHKPHFISRSQERLKRLENMVRLRKAQQSNAPASNQGPLVCKLSSTSTSSKKKQYTIPHPLSDNLFKPKERFIPEKEMHMRSKRIYDNLPEVKKKQEEKQKRIIIQSNRMRVEIFKKVRIYRECQV</sequence>
<evidence type="ECO:0000256" key="3">
    <source>
        <dbReference type="ARBA" id="ARBA00023212"/>
    </source>
</evidence>
<evidence type="ECO:0000313" key="8">
    <source>
        <dbReference type="Proteomes" id="UP000694541"/>
    </source>
</evidence>
<feature type="region of interest" description="Disordered" evidence="4">
    <location>
        <begin position="308"/>
        <end position="405"/>
    </location>
</feature>
<dbReference type="GO" id="GO:0046599">
    <property type="term" value="P:regulation of centriole replication"/>
    <property type="evidence" value="ECO:0007669"/>
    <property type="project" value="TreeGrafter"/>
</dbReference>
<evidence type="ECO:0000313" key="7">
    <source>
        <dbReference type="Ensembl" id="ENSANIP00000006475.1"/>
    </source>
</evidence>
<accession>A0A8B9MAS5</accession>